<reference evidence="2" key="4">
    <citation type="submission" date="2025-09" db="UniProtKB">
        <authorList>
            <consortium name="Ensembl"/>
        </authorList>
    </citation>
    <scope>IDENTIFICATION</scope>
    <source>
        <strain evidence="2">17573</strain>
    </source>
</reference>
<protein>
    <submittedName>
        <fullName evidence="2">Uncharacterized protein</fullName>
    </submittedName>
</protein>
<keyword evidence="3" id="KW-1185">Reference proteome</keyword>
<evidence type="ECO:0000313" key="3">
    <source>
        <dbReference type="Proteomes" id="UP000006718"/>
    </source>
</evidence>
<dbReference type="Bgee" id="ENSMMUG00000055928">
    <property type="expression patterns" value="Expressed in intestine and 19 other cell types or tissues"/>
</dbReference>
<dbReference type="Proteomes" id="UP000006718">
    <property type="component" value="Chromosome 18"/>
</dbReference>
<dbReference type="VEuPathDB" id="HostDB:ENSMMUG00000055928"/>
<reference evidence="3" key="1">
    <citation type="journal article" date="2007" name="Science">
        <title>Evolutionary and biomedical insights from the rhesus macaque genome.</title>
        <authorList>
            <person name="Gibbs R.A."/>
            <person name="Rogers J."/>
            <person name="Katze M.G."/>
            <person name="Bumgarner R."/>
            <person name="Weinstock G.M."/>
            <person name="Mardis E.R."/>
            <person name="Remington K.A."/>
            <person name="Strausberg R.L."/>
            <person name="Venter J.C."/>
            <person name="Wilson R.K."/>
            <person name="Batzer M.A."/>
            <person name="Bustamante C.D."/>
            <person name="Eichler E.E."/>
            <person name="Hahn M.W."/>
            <person name="Hardison R.C."/>
            <person name="Makova K.D."/>
            <person name="Miller W."/>
            <person name="Milosavljevic A."/>
            <person name="Palermo R.E."/>
            <person name="Siepel A."/>
            <person name="Sikela J.M."/>
            <person name="Attaway T."/>
            <person name="Bell S."/>
            <person name="Bernard K.E."/>
            <person name="Buhay C.J."/>
            <person name="Chandrabose M.N."/>
            <person name="Dao M."/>
            <person name="Davis C."/>
            <person name="Delehaunty K.D."/>
            <person name="Ding Y."/>
            <person name="Dinh H.H."/>
            <person name="Dugan-Rocha S."/>
            <person name="Fulton L.A."/>
            <person name="Gabisi R.A."/>
            <person name="Garner T.T."/>
            <person name="Godfrey J."/>
            <person name="Hawes A.C."/>
            <person name="Hernandez J."/>
            <person name="Hines S."/>
            <person name="Holder M."/>
            <person name="Hume J."/>
            <person name="Jhangiani S.N."/>
            <person name="Joshi V."/>
            <person name="Khan Z.M."/>
            <person name="Kirkness E.F."/>
            <person name="Cree A."/>
            <person name="Fowler R.G."/>
            <person name="Lee S."/>
            <person name="Lewis L.R."/>
            <person name="Li Z."/>
            <person name="Liu Y.-S."/>
            <person name="Moore S.M."/>
            <person name="Muzny D."/>
            <person name="Nazareth L.V."/>
            <person name="Ngo D.N."/>
            <person name="Okwuonu G.O."/>
            <person name="Pai G."/>
            <person name="Parker D."/>
            <person name="Paul H.A."/>
            <person name="Pfannkoch C."/>
            <person name="Pohl C.S."/>
            <person name="Rogers Y.-H.C."/>
            <person name="Ruiz S.J."/>
            <person name="Sabo A."/>
            <person name="Santibanez J."/>
            <person name="Schneider B.W."/>
            <person name="Smith S.M."/>
            <person name="Sodergren E."/>
            <person name="Svatek A.F."/>
            <person name="Utterback T.R."/>
            <person name="Vattathil S."/>
            <person name="Warren W."/>
            <person name="White C.S."/>
            <person name="Chinwalla A.T."/>
            <person name="Feng Y."/>
            <person name="Halpern A.L."/>
            <person name="Hillier L.W."/>
            <person name="Huang X."/>
            <person name="Minx P."/>
            <person name="Nelson J.O."/>
            <person name="Pepin K.H."/>
            <person name="Qin X."/>
            <person name="Sutton G.G."/>
            <person name="Venter E."/>
            <person name="Walenz B.P."/>
            <person name="Wallis J.W."/>
            <person name="Worley K.C."/>
            <person name="Yang S.-P."/>
            <person name="Jones S.M."/>
            <person name="Marra M.A."/>
            <person name="Rocchi M."/>
            <person name="Schein J.E."/>
            <person name="Baertsch R."/>
            <person name="Clarke L."/>
            <person name="Csuros M."/>
            <person name="Glasscock J."/>
            <person name="Harris R.A."/>
            <person name="Havlak P."/>
            <person name="Jackson A.R."/>
            <person name="Jiang H."/>
            <person name="Liu Y."/>
            <person name="Messina D.N."/>
            <person name="Shen Y."/>
            <person name="Song H.X.-Z."/>
            <person name="Wylie T."/>
            <person name="Zhang L."/>
            <person name="Birney E."/>
            <person name="Han K."/>
            <person name="Konkel M.K."/>
            <person name="Lee J."/>
            <person name="Smit A.F.A."/>
            <person name="Ullmer B."/>
            <person name="Wang H."/>
            <person name="Xing J."/>
            <person name="Burhans R."/>
            <person name="Cheng Z."/>
            <person name="Karro J.E."/>
            <person name="Ma J."/>
            <person name="Raney B."/>
            <person name="She X."/>
            <person name="Cox M.J."/>
            <person name="Demuth J.P."/>
            <person name="Dumas L.J."/>
            <person name="Han S.-G."/>
            <person name="Hopkins J."/>
            <person name="Karimpour-Fard A."/>
            <person name="Kim Y.H."/>
            <person name="Pollack J.R."/>
            <person name="Vinar T."/>
            <person name="Addo-Quaye C."/>
            <person name="Degenhardt J."/>
            <person name="Denby A."/>
            <person name="Hubisz M.J."/>
            <person name="Indap A."/>
            <person name="Kosiol C."/>
            <person name="Lahn B.T."/>
            <person name="Lawson H.A."/>
            <person name="Marklein A."/>
            <person name="Nielsen R."/>
            <person name="Vallender E.J."/>
            <person name="Clark A.G."/>
            <person name="Ferguson B."/>
            <person name="Hernandez R.D."/>
            <person name="Hirani K."/>
            <person name="Kehrer-Sawatzki H."/>
            <person name="Kolb J."/>
            <person name="Patil S."/>
            <person name="Pu L.-L."/>
            <person name="Ren Y."/>
            <person name="Smith D.G."/>
            <person name="Wheeler D.A."/>
            <person name="Schenck I."/>
            <person name="Ball E.V."/>
            <person name="Chen R."/>
            <person name="Cooper D.N."/>
            <person name="Giardine B."/>
            <person name="Hsu F."/>
            <person name="Kent W.J."/>
            <person name="Lesk A."/>
            <person name="Nelson D.L."/>
            <person name="O'brien W.E."/>
            <person name="Pruefer K."/>
            <person name="Stenson P.D."/>
            <person name="Wallace J.C."/>
            <person name="Ke H."/>
            <person name="Liu X.-M."/>
            <person name="Wang P."/>
            <person name="Xiang A.P."/>
            <person name="Yang F."/>
            <person name="Barber G.P."/>
            <person name="Haussler D."/>
            <person name="Karolchik D."/>
            <person name="Kern A.D."/>
            <person name="Kuhn R.M."/>
            <person name="Smith K.E."/>
            <person name="Zwieg A.S."/>
        </authorList>
    </citation>
    <scope>NUCLEOTIDE SEQUENCE [LARGE SCALE GENOMIC DNA]</scope>
    <source>
        <strain evidence="3">17573</strain>
    </source>
</reference>
<evidence type="ECO:0000256" key="1">
    <source>
        <dbReference type="SAM" id="MobiDB-lite"/>
    </source>
</evidence>
<reference evidence="2" key="3">
    <citation type="submission" date="2025-08" db="UniProtKB">
        <authorList>
            <consortium name="Ensembl"/>
        </authorList>
    </citation>
    <scope>IDENTIFICATION</scope>
    <source>
        <strain evidence="2">17573</strain>
    </source>
</reference>
<dbReference type="AlphaFoldDB" id="A0A5F8AR77"/>
<dbReference type="GeneTree" id="ENSGT00980000202165"/>
<dbReference type="InParanoid" id="A0A5F8AR77"/>
<reference evidence="2" key="2">
    <citation type="submission" date="2019-01" db="EMBL/GenBank/DDBJ databases">
        <authorList>
            <person name="Graves T."/>
            <person name="Eichler E.E."/>
            <person name="Wilson R.K."/>
        </authorList>
    </citation>
    <scope>NUCLEOTIDE SEQUENCE [LARGE SCALE GENOMIC DNA]</scope>
    <source>
        <strain evidence="2">17573</strain>
    </source>
</reference>
<name>A0A5F8AR77_MACMU</name>
<sequence>MLLPGSSSPTFPRAGRWRSTEHAPGDVNPKRSNLTRPRLQRRPYHALILPTALPLPVPMHKSLPLAGASVTSSAPAFVDLRTSPESAGRDFPGPPHLRTRELRPRVCIFAIKDCHFLT</sequence>
<feature type="region of interest" description="Disordered" evidence="1">
    <location>
        <begin position="1"/>
        <end position="40"/>
    </location>
</feature>
<accession>A0A5F8AR77</accession>
<proteinExistence type="predicted"/>
<evidence type="ECO:0000313" key="2">
    <source>
        <dbReference type="Ensembl" id="ENSMMUP00000079898.1"/>
    </source>
</evidence>
<feature type="compositionally biased region" description="Polar residues" evidence="1">
    <location>
        <begin position="1"/>
        <end position="10"/>
    </location>
</feature>
<organism evidence="2 3">
    <name type="scientific">Macaca mulatta</name>
    <name type="common">Rhesus macaque</name>
    <dbReference type="NCBI Taxonomy" id="9544"/>
    <lineage>
        <taxon>Eukaryota</taxon>
        <taxon>Metazoa</taxon>
        <taxon>Chordata</taxon>
        <taxon>Craniata</taxon>
        <taxon>Vertebrata</taxon>
        <taxon>Euteleostomi</taxon>
        <taxon>Mammalia</taxon>
        <taxon>Eutheria</taxon>
        <taxon>Euarchontoglires</taxon>
        <taxon>Primates</taxon>
        <taxon>Haplorrhini</taxon>
        <taxon>Catarrhini</taxon>
        <taxon>Cercopithecidae</taxon>
        <taxon>Cercopithecinae</taxon>
        <taxon>Macaca</taxon>
    </lineage>
</organism>
<dbReference type="Ensembl" id="ENSMMUT00000100821.1">
    <property type="protein sequence ID" value="ENSMMUP00000079898.1"/>
    <property type="gene ID" value="ENSMMUG00000055928.1"/>
</dbReference>